<dbReference type="InterPro" id="IPR051599">
    <property type="entry name" value="Cell_Envelope_Assoc"/>
</dbReference>
<reference evidence="2 3" key="1">
    <citation type="submission" date="2021-01" db="EMBL/GenBank/DDBJ databases">
        <title>Genome seq and assembly of Devosia sp. G19.</title>
        <authorList>
            <person name="Chhetri G."/>
        </authorList>
    </citation>
    <scope>NUCLEOTIDE SEQUENCE [LARGE SCALE GENOMIC DNA]</scope>
    <source>
        <strain evidence="2 3">G19</strain>
    </source>
</reference>
<evidence type="ECO:0000313" key="2">
    <source>
        <dbReference type="EMBL" id="QQR36042.1"/>
    </source>
</evidence>
<accession>A0ABX7BZS0</accession>
<dbReference type="InterPro" id="IPR003848">
    <property type="entry name" value="DUF218"/>
</dbReference>
<gene>
    <name evidence="2" type="ORF">JI749_17210</name>
</gene>
<organism evidence="2 3">
    <name type="scientific">Devosia oryziradicis</name>
    <dbReference type="NCBI Taxonomy" id="2801335"/>
    <lineage>
        <taxon>Bacteria</taxon>
        <taxon>Pseudomonadati</taxon>
        <taxon>Pseudomonadota</taxon>
        <taxon>Alphaproteobacteria</taxon>
        <taxon>Hyphomicrobiales</taxon>
        <taxon>Devosiaceae</taxon>
        <taxon>Devosia</taxon>
    </lineage>
</organism>
<dbReference type="PROSITE" id="PS51257">
    <property type="entry name" value="PROKAR_LIPOPROTEIN"/>
    <property type="match status" value="1"/>
</dbReference>
<dbReference type="Pfam" id="PF02698">
    <property type="entry name" value="DUF218"/>
    <property type="match status" value="1"/>
</dbReference>
<dbReference type="CDD" id="cd06259">
    <property type="entry name" value="YdcF-like"/>
    <property type="match status" value="1"/>
</dbReference>
<sequence length="197" mass="21442">MTLARRAYRIILAMSVFALLIACGLAADVWRYAGVVADTKADAALVLGAAVLGDEPSPVLVERLRHAQQLFEVGDVRAIVVTGGRSPEDELSEAEASRDWLVAQGVPADAIVLENASRTTLENFQLARPILEAHQLGSVLVVSDPLHMRRAMLIAERVGISAAPSPTQTSRYQSWGTTLPFLGRETWFMVQYLMTGR</sequence>
<dbReference type="PANTHER" id="PTHR30336">
    <property type="entry name" value="INNER MEMBRANE PROTEIN, PROBABLE PERMEASE"/>
    <property type="match status" value="1"/>
</dbReference>
<dbReference type="PANTHER" id="PTHR30336:SF20">
    <property type="entry name" value="DUF218 DOMAIN-CONTAINING PROTEIN"/>
    <property type="match status" value="1"/>
</dbReference>
<protein>
    <submittedName>
        <fullName evidence="2">YdcF family protein</fullName>
    </submittedName>
</protein>
<feature type="domain" description="DUF218" evidence="1">
    <location>
        <begin position="42"/>
        <end position="174"/>
    </location>
</feature>
<dbReference type="RefSeq" id="WP_201656833.1">
    <property type="nucleotide sequence ID" value="NZ_CP068047.1"/>
</dbReference>
<keyword evidence="3" id="KW-1185">Reference proteome</keyword>
<evidence type="ECO:0000313" key="3">
    <source>
        <dbReference type="Proteomes" id="UP000595460"/>
    </source>
</evidence>
<dbReference type="EMBL" id="CP068047">
    <property type="protein sequence ID" value="QQR36042.1"/>
    <property type="molecule type" value="Genomic_DNA"/>
</dbReference>
<evidence type="ECO:0000259" key="1">
    <source>
        <dbReference type="Pfam" id="PF02698"/>
    </source>
</evidence>
<name>A0ABX7BZS0_9HYPH</name>
<dbReference type="Gene3D" id="3.40.50.620">
    <property type="entry name" value="HUPs"/>
    <property type="match status" value="1"/>
</dbReference>
<dbReference type="InterPro" id="IPR014729">
    <property type="entry name" value="Rossmann-like_a/b/a_fold"/>
</dbReference>
<proteinExistence type="predicted"/>
<dbReference type="Proteomes" id="UP000595460">
    <property type="component" value="Chromosome"/>
</dbReference>